<gene>
    <name evidence="1" type="ORF">NLG97_g10960</name>
</gene>
<name>A0ACC1QBY1_9HYPO</name>
<reference evidence="1" key="1">
    <citation type="submission" date="2022-07" db="EMBL/GenBank/DDBJ databases">
        <title>Genome Sequence of Lecanicillium saksenae.</title>
        <authorList>
            <person name="Buettner E."/>
        </authorList>
    </citation>
    <scope>NUCLEOTIDE SEQUENCE</scope>
    <source>
        <strain evidence="1">VT-O1</strain>
    </source>
</reference>
<evidence type="ECO:0000313" key="1">
    <source>
        <dbReference type="EMBL" id="KAJ3472472.1"/>
    </source>
</evidence>
<organism evidence="1 2">
    <name type="scientific">Lecanicillium saksenae</name>
    <dbReference type="NCBI Taxonomy" id="468837"/>
    <lineage>
        <taxon>Eukaryota</taxon>
        <taxon>Fungi</taxon>
        <taxon>Dikarya</taxon>
        <taxon>Ascomycota</taxon>
        <taxon>Pezizomycotina</taxon>
        <taxon>Sordariomycetes</taxon>
        <taxon>Hypocreomycetidae</taxon>
        <taxon>Hypocreales</taxon>
        <taxon>Cordycipitaceae</taxon>
        <taxon>Lecanicillium</taxon>
    </lineage>
</organism>
<accession>A0ACC1QBY1</accession>
<sequence length="113" mass="12710">MAPITHIVLFEFKPEVTKAQREELSAEMLGLKDKCLHATTQKPYILRSSGGTDNSIEGLAQGVTHAFVVEFASAEDRQYYVKEDPAHIAYVQKILPFLAKPYIIDFTPGEFNH</sequence>
<comment type="caution">
    <text evidence="1">The sequence shown here is derived from an EMBL/GenBank/DDBJ whole genome shotgun (WGS) entry which is preliminary data.</text>
</comment>
<evidence type="ECO:0000313" key="2">
    <source>
        <dbReference type="Proteomes" id="UP001148737"/>
    </source>
</evidence>
<proteinExistence type="predicted"/>
<keyword evidence="2" id="KW-1185">Reference proteome</keyword>
<dbReference type="Proteomes" id="UP001148737">
    <property type="component" value="Unassembled WGS sequence"/>
</dbReference>
<protein>
    <submittedName>
        <fullName evidence="1">Uncharacterized protein</fullName>
    </submittedName>
</protein>
<dbReference type="EMBL" id="JANAKD010003092">
    <property type="protein sequence ID" value="KAJ3472472.1"/>
    <property type="molecule type" value="Genomic_DNA"/>
</dbReference>